<evidence type="ECO:0000313" key="2">
    <source>
        <dbReference type="Proteomes" id="UP000248329"/>
    </source>
</evidence>
<comment type="caution">
    <text evidence="1">The sequence shown here is derived from an EMBL/GenBank/DDBJ whole genome shotgun (WGS) entry which is preliminary data.</text>
</comment>
<reference evidence="1" key="1">
    <citation type="submission" date="2018-01" db="EMBL/GenBank/DDBJ databases">
        <authorList>
            <person name="Krukenberg V."/>
        </authorList>
    </citation>
    <scope>NUCLEOTIDE SEQUENCE</scope>
    <source>
        <strain evidence="1">E20ANME2</strain>
    </source>
</reference>
<dbReference type="EMBL" id="PQXF01000006">
    <property type="protein sequence ID" value="PXF61279.1"/>
    <property type="molecule type" value="Genomic_DNA"/>
</dbReference>
<protein>
    <submittedName>
        <fullName evidence="1">Dolichyl-phosphate mannose synthase</fullName>
    </submittedName>
</protein>
<name>A0AC61L537_9EURY</name>
<gene>
    <name evidence="1" type="ORF">C4B59_04825</name>
</gene>
<organism evidence="1 2">
    <name type="scientific">Candidatus Methanogaster sp</name>
    <dbReference type="NCBI Taxonomy" id="3386292"/>
    <lineage>
        <taxon>Archaea</taxon>
        <taxon>Methanobacteriati</taxon>
        <taxon>Methanobacteriota</taxon>
        <taxon>Stenosarchaea group</taxon>
        <taxon>Methanomicrobia</taxon>
        <taxon>Methanosarcinales</taxon>
        <taxon>ANME-2 cluster</taxon>
        <taxon>Candidatus Methanogasteraceae</taxon>
        <taxon>Candidatus Methanogaster</taxon>
    </lineage>
</organism>
<dbReference type="Proteomes" id="UP000248329">
    <property type="component" value="Unassembled WGS sequence"/>
</dbReference>
<proteinExistence type="predicted"/>
<accession>A0AC61L537</accession>
<sequence>MKTLAAIPCYDEGISIGSVVLKARKYADDVVVVDDGSTDDTGAVAAAAGAVVVSHDVNMGYGAAIRSCFDYAKSDGFEAMVILDGDGQHDPAYIPDFVKAMETGNADVVIGSRFLEENKTIPKYRIMGMKVLNRFTELAGDMETTDSQSGYRAYSRRAIEGIKIRNHDMGAGSEILTQVRDRNLNVVEIPIDVRYDIEGTSSQNPVSHGLGVLVDLIKVFEYNRPLHVFGGLGIVTMGIGAIVGVWVANIYNASGSLAFGPALLMILLFIIGTFATFTGIILHSISQLFERLKNEKG</sequence>
<evidence type="ECO:0000313" key="1">
    <source>
        <dbReference type="EMBL" id="PXF61279.1"/>
    </source>
</evidence>